<evidence type="ECO:0000256" key="5">
    <source>
        <dbReference type="PROSITE-ProRule" id="PRU00042"/>
    </source>
</evidence>
<protein>
    <recommendedName>
        <fullName evidence="6">C2H2-type domain-containing protein</fullName>
    </recommendedName>
</protein>
<dbReference type="InterPro" id="IPR036236">
    <property type="entry name" value="Znf_C2H2_sf"/>
</dbReference>
<evidence type="ECO:0000259" key="6">
    <source>
        <dbReference type="PROSITE" id="PS50157"/>
    </source>
</evidence>
<dbReference type="FunFam" id="3.30.160.60:FF:002343">
    <property type="entry name" value="Zinc finger protein 33A"/>
    <property type="match status" value="1"/>
</dbReference>
<feature type="domain" description="C2H2-type" evidence="6">
    <location>
        <begin position="96"/>
        <end position="123"/>
    </location>
</feature>
<name>A0A3B4HAZ0_9CICH</name>
<dbReference type="SUPFAM" id="SSF57667">
    <property type="entry name" value="beta-beta-alpha zinc fingers"/>
    <property type="match status" value="1"/>
</dbReference>
<dbReference type="GeneTree" id="ENSGT01150000286953"/>
<evidence type="ECO:0000256" key="3">
    <source>
        <dbReference type="ARBA" id="ARBA00022771"/>
    </source>
</evidence>
<feature type="domain" description="C2H2-type" evidence="6">
    <location>
        <begin position="42"/>
        <end position="67"/>
    </location>
</feature>
<dbReference type="Ensembl" id="ENSPNYT00000032524.1">
    <property type="protein sequence ID" value="ENSPNYP00000031764.1"/>
    <property type="gene ID" value="ENSPNYG00000023961.1"/>
</dbReference>
<feature type="domain" description="C2H2-type" evidence="6">
    <location>
        <begin position="68"/>
        <end position="95"/>
    </location>
</feature>
<evidence type="ECO:0000313" key="7">
    <source>
        <dbReference type="Ensembl" id="ENSPNYP00000031764.1"/>
    </source>
</evidence>
<reference evidence="7" key="1">
    <citation type="submission" date="2023-09" db="UniProtKB">
        <authorList>
            <consortium name="Ensembl"/>
        </authorList>
    </citation>
    <scope>IDENTIFICATION</scope>
</reference>
<dbReference type="Pfam" id="PF00096">
    <property type="entry name" value="zf-C2H2"/>
    <property type="match status" value="2"/>
</dbReference>
<dbReference type="STRING" id="303518.ENSPNYP00000031764"/>
<evidence type="ECO:0000256" key="2">
    <source>
        <dbReference type="ARBA" id="ARBA00022737"/>
    </source>
</evidence>
<proteinExistence type="predicted"/>
<dbReference type="GO" id="GO:0000978">
    <property type="term" value="F:RNA polymerase II cis-regulatory region sequence-specific DNA binding"/>
    <property type="evidence" value="ECO:0007669"/>
    <property type="project" value="TreeGrafter"/>
</dbReference>
<keyword evidence="4" id="KW-0862">Zinc</keyword>
<keyword evidence="2" id="KW-0677">Repeat</keyword>
<dbReference type="Gene3D" id="3.30.160.60">
    <property type="entry name" value="Classic Zinc Finger"/>
    <property type="match status" value="3"/>
</dbReference>
<dbReference type="InterPro" id="IPR013087">
    <property type="entry name" value="Znf_C2H2_type"/>
</dbReference>
<dbReference type="GO" id="GO:0008270">
    <property type="term" value="F:zinc ion binding"/>
    <property type="evidence" value="ECO:0007669"/>
    <property type="project" value="UniProtKB-KW"/>
</dbReference>
<dbReference type="PANTHER" id="PTHR23235">
    <property type="entry name" value="KRUEPPEL-LIKE TRANSCRIPTION FACTOR"/>
    <property type="match status" value="1"/>
</dbReference>
<dbReference type="FunFam" id="3.30.160.60:FF:000912">
    <property type="entry name" value="Zinc finger protein 660"/>
    <property type="match status" value="1"/>
</dbReference>
<dbReference type="PANTHER" id="PTHR23235:SF178">
    <property type="entry name" value="C2H2-TYPE DOMAIN-CONTAINING PROTEIN-RELATED"/>
    <property type="match status" value="1"/>
</dbReference>
<dbReference type="AlphaFoldDB" id="A0A3B4HAZ0"/>
<accession>A0A3B4HAZ0</accession>
<dbReference type="GO" id="GO:0000981">
    <property type="term" value="F:DNA-binding transcription factor activity, RNA polymerase II-specific"/>
    <property type="evidence" value="ECO:0007669"/>
    <property type="project" value="TreeGrafter"/>
</dbReference>
<sequence length="133" mass="15039">MYYLTSLDPYWSYWSNGELNSTVGCPTASGSRCNSAKCKKSLKCDVCGKTFDSHLTEHIMTHTGEKCCSCPTCGKMFAYNRDLLKHSRSHTGEKPYHCKTCGKVFGYSSSLFKHMRVHAGLKPSHKTWKNIQK</sequence>
<keyword evidence="1" id="KW-0479">Metal-binding</keyword>
<keyword evidence="3 5" id="KW-0863">Zinc-finger</keyword>
<organism evidence="7">
    <name type="scientific">Pundamilia nyererei</name>
    <dbReference type="NCBI Taxonomy" id="303518"/>
    <lineage>
        <taxon>Eukaryota</taxon>
        <taxon>Metazoa</taxon>
        <taxon>Chordata</taxon>
        <taxon>Craniata</taxon>
        <taxon>Vertebrata</taxon>
        <taxon>Euteleostomi</taxon>
        <taxon>Actinopterygii</taxon>
        <taxon>Neopterygii</taxon>
        <taxon>Teleostei</taxon>
        <taxon>Neoteleostei</taxon>
        <taxon>Acanthomorphata</taxon>
        <taxon>Ovalentaria</taxon>
        <taxon>Cichlomorphae</taxon>
        <taxon>Cichliformes</taxon>
        <taxon>Cichlidae</taxon>
        <taxon>African cichlids</taxon>
        <taxon>Pseudocrenilabrinae</taxon>
        <taxon>Haplochromini</taxon>
        <taxon>Pundamilia</taxon>
    </lineage>
</organism>
<dbReference type="PROSITE" id="PS00028">
    <property type="entry name" value="ZINC_FINGER_C2H2_1"/>
    <property type="match status" value="2"/>
</dbReference>
<evidence type="ECO:0000256" key="4">
    <source>
        <dbReference type="ARBA" id="ARBA00022833"/>
    </source>
</evidence>
<dbReference type="SMART" id="SM00355">
    <property type="entry name" value="ZnF_C2H2"/>
    <property type="match status" value="3"/>
</dbReference>
<evidence type="ECO:0000256" key="1">
    <source>
        <dbReference type="ARBA" id="ARBA00022723"/>
    </source>
</evidence>
<dbReference type="PROSITE" id="PS50157">
    <property type="entry name" value="ZINC_FINGER_C2H2_2"/>
    <property type="match status" value="3"/>
</dbReference>